<comment type="caution">
    <text evidence="5">The sequence shown here is derived from an EMBL/GenBank/DDBJ whole genome shotgun (WGS) entry which is preliminary data.</text>
</comment>
<proteinExistence type="inferred from homology"/>
<dbReference type="PANTHER" id="PTHR33077">
    <property type="entry name" value="PROTEIN TIFY 4A-RELATED-RELATED"/>
    <property type="match status" value="1"/>
</dbReference>
<evidence type="ECO:0000313" key="5">
    <source>
        <dbReference type="EMBL" id="RXH79164.1"/>
    </source>
</evidence>
<dbReference type="InterPro" id="IPR010399">
    <property type="entry name" value="Tify_dom"/>
</dbReference>
<comment type="function">
    <text evidence="2">Repressor of jasmonate responses.</text>
</comment>
<dbReference type="GO" id="GO:0031347">
    <property type="term" value="P:regulation of defense response"/>
    <property type="evidence" value="ECO:0007669"/>
    <property type="project" value="UniProtKB-UniRule"/>
</dbReference>
<comment type="similarity">
    <text evidence="1 2">Belongs to the TIFY/JAZ family.</text>
</comment>
<keyword evidence="2" id="KW-1184">Jasmonic acid signaling pathway</keyword>
<dbReference type="Gramene" id="mRNA:MD13G0026800">
    <property type="protein sequence ID" value="mRNA:MD13G0026800"/>
    <property type="gene ID" value="MD13G0026800"/>
</dbReference>
<dbReference type="PROSITE" id="PS51320">
    <property type="entry name" value="TIFY"/>
    <property type="match status" value="1"/>
</dbReference>
<dbReference type="InterPro" id="IPR040390">
    <property type="entry name" value="TIFY/JAZ"/>
</dbReference>
<dbReference type="AlphaFoldDB" id="A0A498IAC6"/>
<sequence length="382" mass="40524">MERDFLGLNSKEPVVVVKEETKNDGGKDPGFGRGGGAHSSFQNKVSAVPHFMSFKAAQDDRTKKMVPDSFLFSVSTDAFGACKKQTTYEAQNYFNHDRQGGTQFSLTAYHTQHDVHPVHRPHDAKMISVTSQGISVPMSDPYLKNHFATTGQNFSTATMKHQIFGGIPVTAPLSALPVGGGSIAGITEPWNNVKNSGSPSQLTIFYAGTVNVYDDISPEKAQAMMLLAGNSCSNSSNAAQPKSQVPSAKLAAEDGVPVNQATNIHPPALSSPLSVSSHTGAQSASGSTSTDELMAARTSRRPTSPVNKMEAPKTANAAGSVAATSMIPSAVPQARKASLVRFLEKRKERVMSAAPYNFDKKSPEHGTPESGGVSFGQQGEQR</sequence>
<protein>
    <recommendedName>
        <fullName evidence="2">Protein TIFY</fullName>
    </recommendedName>
    <alternativeName>
        <fullName evidence="2">Jasmonate ZIM domain-containing protein</fullName>
    </alternativeName>
</protein>
<dbReference type="GO" id="GO:0005634">
    <property type="term" value="C:nucleus"/>
    <property type="evidence" value="ECO:0007669"/>
    <property type="project" value="UniProtKB-SubCell"/>
</dbReference>
<keyword evidence="6" id="KW-1185">Reference proteome</keyword>
<dbReference type="SMR" id="A0A498IAC6"/>
<dbReference type="STRING" id="3750.A0A498IAC6"/>
<dbReference type="Pfam" id="PF09425">
    <property type="entry name" value="Jas_motif"/>
    <property type="match status" value="1"/>
</dbReference>
<dbReference type="Pfam" id="PF06200">
    <property type="entry name" value="tify"/>
    <property type="match status" value="1"/>
</dbReference>
<dbReference type="Proteomes" id="UP000290289">
    <property type="component" value="Chromosome 13"/>
</dbReference>
<reference evidence="5 6" key="1">
    <citation type="submission" date="2018-10" db="EMBL/GenBank/DDBJ databases">
        <title>A high-quality apple genome assembly.</title>
        <authorList>
            <person name="Hu J."/>
        </authorList>
    </citation>
    <scope>NUCLEOTIDE SEQUENCE [LARGE SCALE GENOMIC DNA]</scope>
    <source>
        <strain evidence="6">cv. HFTH1</strain>
        <tissue evidence="5">Young leaf</tissue>
    </source>
</reference>
<dbReference type="GO" id="GO:2000022">
    <property type="term" value="P:regulation of jasmonic acid mediated signaling pathway"/>
    <property type="evidence" value="ECO:0007669"/>
    <property type="project" value="UniProtKB-UniRule"/>
</dbReference>
<comment type="domain">
    <text evidence="2">The jas domain is required for interaction with COI1.</text>
</comment>
<dbReference type="InterPro" id="IPR018467">
    <property type="entry name" value="CCT_CS"/>
</dbReference>
<dbReference type="SMART" id="SM00979">
    <property type="entry name" value="TIFY"/>
    <property type="match status" value="1"/>
</dbReference>
<feature type="region of interest" description="Disordered" evidence="3">
    <location>
        <begin position="232"/>
        <end position="251"/>
    </location>
</feature>
<dbReference type="PANTHER" id="PTHR33077:SF90">
    <property type="entry name" value="PROTEIN TIFY 7"/>
    <property type="match status" value="1"/>
</dbReference>
<feature type="compositionally biased region" description="Gly residues" evidence="3">
    <location>
        <begin position="28"/>
        <end position="37"/>
    </location>
</feature>
<feature type="domain" description="Tify" evidence="4">
    <location>
        <begin position="195"/>
        <end position="230"/>
    </location>
</feature>
<evidence type="ECO:0000256" key="2">
    <source>
        <dbReference type="RuleBase" id="RU369065"/>
    </source>
</evidence>
<feature type="region of interest" description="Disordered" evidence="3">
    <location>
        <begin position="354"/>
        <end position="382"/>
    </location>
</feature>
<keyword evidence="2" id="KW-0539">Nucleus</keyword>
<dbReference type="GO" id="GO:0009611">
    <property type="term" value="P:response to wounding"/>
    <property type="evidence" value="ECO:0007669"/>
    <property type="project" value="UniProtKB-UniRule"/>
</dbReference>
<evidence type="ECO:0000313" key="6">
    <source>
        <dbReference type="Proteomes" id="UP000290289"/>
    </source>
</evidence>
<comment type="subcellular location">
    <subcellularLocation>
        <location evidence="2">Nucleus</location>
    </subcellularLocation>
</comment>
<gene>
    <name evidence="5" type="ORF">DVH24_040311</name>
</gene>
<feature type="compositionally biased region" description="Basic and acidic residues" evidence="3">
    <location>
        <begin position="18"/>
        <end position="27"/>
    </location>
</feature>
<evidence type="ECO:0000256" key="3">
    <source>
        <dbReference type="SAM" id="MobiDB-lite"/>
    </source>
</evidence>
<feature type="region of interest" description="Disordered" evidence="3">
    <location>
        <begin position="18"/>
        <end position="39"/>
    </location>
</feature>
<feature type="region of interest" description="Disordered" evidence="3">
    <location>
        <begin position="259"/>
        <end position="317"/>
    </location>
</feature>
<feature type="compositionally biased region" description="Low complexity" evidence="3">
    <location>
        <begin position="266"/>
        <end position="290"/>
    </location>
</feature>
<organism evidence="5 6">
    <name type="scientific">Malus domestica</name>
    <name type="common">Apple</name>
    <name type="synonym">Pyrus malus</name>
    <dbReference type="NCBI Taxonomy" id="3750"/>
    <lineage>
        <taxon>Eukaryota</taxon>
        <taxon>Viridiplantae</taxon>
        <taxon>Streptophyta</taxon>
        <taxon>Embryophyta</taxon>
        <taxon>Tracheophyta</taxon>
        <taxon>Spermatophyta</taxon>
        <taxon>Magnoliopsida</taxon>
        <taxon>eudicotyledons</taxon>
        <taxon>Gunneridae</taxon>
        <taxon>Pentapetalae</taxon>
        <taxon>rosids</taxon>
        <taxon>fabids</taxon>
        <taxon>Rosales</taxon>
        <taxon>Rosaceae</taxon>
        <taxon>Amygdaloideae</taxon>
        <taxon>Maleae</taxon>
        <taxon>Malus</taxon>
    </lineage>
</organism>
<evidence type="ECO:0000259" key="4">
    <source>
        <dbReference type="PROSITE" id="PS51320"/>
    </source>
</evidence>
<accession>A0A498IAC6</accession>
<feature type="compositionally biased region" description="Basic and acidic residues" evidence="3">
    <location>
        <begin position="358"/>
        <end position="367"/>
    </location>
</feature>
<evidence type="ECO:0000256" key="1">
    <source>
        <dbReference type="ARBA" id="ARBA00008614"/>
    </source>
</evidence>
<name>A0A498IAC6_MALDO</name>
<dbReference type="EMBL" id="RDQH01000339">
    <property type="protein sequence ID" value="RXH79164.1"/>
    <property type="molecule type" value="Genomic_DNA"/>
</dbReference>